<protein>
    <submittedName>
        <fullName evidence="1">Polyprotein protein</fullName>
    </submittedName>
</protein>
<dbReference type="Proteomes" id="UP000011115">
    <property type="component" value="Unassembled WGS sequence"/>
</dbReference>
<dbReference type="InParanoid" id="M1DXM1"/>
<reference evidence="2" key="1">
    <citation type="journal article" date="2011" name="Nature">
        <title>Genome sequence and analysis of the tuber crop potato.</title>
        <authorList>
            <consortium name="The Potato Genome Sequencing Consortium"/>
        </authorList>
    </citation>
    <scope>NUCLEOTIDE SEQUENCE [LARGE SCALE GENOMIC DNA]</scope>
    <source>
        <strain evidence="2">cv. DM1-3 516 R44</strain>
    </source>
</reference>
<sequence>MGHLAHSADVRTTRLEFAVPWMIDSAILGALNPLRTYVDDYTARVAACDSRHGVSSEVTTLKVEVTDLRKDVDYLKSTDFTSVLDATDDIDAPITFEIPLATNRHVHQDDMAADKSKA</sequence>
<name>M1DXM1_SOLTU</name>
<dbReference type="Gramene" id="PGSC0003DMT400096054">
    <property type="protein sequence ID" value="PGSC0003DMT400096054"/>
    <property type="gene ID" value="PGSC0003DMG400045625"/>
</dbReference>
<evidence type="ECO:0000313" key="1">
    <source>
        <dbReference type="EnsemblPlants" id="PGSC0003DMT400096054"/>
    </source>
</evidence>
<organism evidence="1 2">
    <name type="scientific">Solanum tuberosum</name>
    <name type="common">Potato</name>
    <dbReference type="NCBI Taxonomy" id="4113"/>
    <lineage>
        <taxon>Eukaryota</taxon>
        <taxon>Viridiplantae</taxon>
        <taxon>Streptophyta</taxon>
        <taxon>Embryophyta</taxon>
        <taxon>Tracheophyta</taxon>
        <taxon>Spermatophyta</taxon>
        <taxon>Magnoliopsida</taxon>
        <taxon>eudicotyledons</taxon>
        <taxon>Gunneridae</taxon>
        <taxon>Pentapetalae</taxon>
        <taxon>asterids</taxon>
        <taxon>lamiids</taxon>
        <taxon>Solanales</taxon>
        <taxon>Solanaceae</taxon>
        <taxon>Solanoideae</taxon>
        <taxon>Solaneae</taxon>
        <taxon>Solanum</taxon>
    </lineage>
</organism>
<keyword evidence="2" id="KW-1185">Reference proteome</keyword>
<dbReference type="EnsemblPlants" id="PGSC0003DMT400096054">
    <property type="protein sequence ID" value="PGSC0003DMT400096054"/>
    <property type="gene ID" value="PGSC0003DMG400045625"/>
</dbReference>
<accession>M1DXM1</accession>
<dbReference type="HOGENOM" id="CLU_029307_11_2_1"/>
<evidence type="ECO:0000313" key="2">
    <source>
        <dbReference type="Proteomes" id="UP000011115"/>
    </source>
</evidence>
<dbReference type="AlphaFoldDB" id="M1DXM1"/>
<proteinExistence type="predicted"/>
<reference evidence="1" key="2">
    <citation type="submission" date="2015-06" db="UniProtKB">
        <authorList>
            <consortium name="EnsemblPlants"/>
        </authorList>
    </citation>
    <scope>IDENTIFICATION</scope>
    <source>
        <strain evidence="1">DM1-3 516 R44</strain>
    </source>
</reference>
<dbReference type="PaxDb" id="4113-PGSC0003DMT400096054"/>